<proteinExistence type="predicted"/>
<reference evidence="3 4" key="1">
    <citation type="submission" date="2018-04" db="EMBL/GenBank/DDBJ databases">
        <title>Genome of Nocardioides gansuensis WSJ-1.</title>
        <authorList>
            <person name="Wu S."/>
            <person name="Wang G."/>
        </authorList>
    </citation>
    <scope>NUCLEOTIDE SEQUENCE [LARGE SCALE GENOMIC DNA]</scope>
    <source>
        <strain evidence="3 4">WSJ-1</strain>
    </source>
</reference>
<evidence type="ECO:0000259" key="1">
    <source>
        <dbReference type="Pfam" id="PF09423"/>
    </source>
</evidence>
<feature type="domain" description="PhoD-like phosphatase metallophosphatase" evidence="1">
    <location>
        <begin position="183"/>
        <end position="517"/>
    </location>
</feature>
<dbReference type="Pfam" id="PF16655">
    <property type="entry name" value="PhoD_N"/>
    <property type="match status" value="1"/>
</dbReference>
<dbReference type="Pfam" id="PF09423">
    <property type="entry name" value="PhoD"/>
    <property type="match status" value="1"/>
</dbReference>
<dbReference type="InterPro" id="IPR032093">
    <property type="entry name" value="PhoD_N"/>
</dbReference>
<dbReference type="InterPro" id="IPR052900">
    <property type="entry name" value="Phospholipid_Metab_Enz"/>
</dbReference>
<dbReference type="InterPro" id="IPR038607">
    <property type="entry name" value="PhoD-like_sf"/>
</dbReference>
<dbReference type="Gene3D" id="2.60.40.380">
    <property type="entry name" value="Purple acid phosphatase-like, N-terminal"/>
    <property type="match status" value="1"/>
</dbReference>
<dbReference type="CDD" id="cd07389">
    <property type="entry name" value="MPP_PhoD"/>
    <property type="match status" value="1"/>
</dbReference>
<sequence length="556" mass="61752">MWRRTSRDLHARDTAPSPATGWLRAVRTSRRILLKGGVLTGAATLAPGSLTPVDLRSTAAATPFRDTPFSLGVASGDPLPDGFVIWTRLAVQPLADDGLGGVSPHSREIRWQVARDERFRYVEASGRAWTGPAEGHSVHVEVHGLRPGREYFYRFRTDREVSPVGRTRTAPDPASYPSSLAMSFASCAQLEHGWFTAYRRMAEDEPELVLHLGDYLYEYSPGTVPADSGNVRAHEGPETASLADYRRRHAQYKTDPDLQLLHATAPWVVVFDDHEVCDNWADEVPRTAASVPYFRDRRAAALRAYYENMPLRRSAIPRGLEMVAHRRLAWGRLATFHMLDTRQHRDDQSCGDGMGSCGAEQDAARSILGESQESWLAEGFAASTATWDFLGQQVPFARMDTSPTPDERLSMDSWDGYPACRDRVVRAWQDAGVRNPVVLTGDVHDHLASEVLSDWEDPSSVLAPELVCTSITSGGDGHDSDDGRYRWAEQNPHIRFWTDLRGYVRTRVTPDSVTADFRCLTGVSRPDQPAFTRASYVIADGDHALHQVSATPLSSL</sequence>
<protein>
    <submittedName>
        <fullName evidence="3">Alkaline phosphatase</fullName>
    </submittedName>
</protein>
<keyword evidence="4" id="KW-1185">Reference proteome</keyword>
<evidence type="ECO:0000313" key="3">
    <source>
        <dbReference type="EMBL" id="PVG81405.1"/>
    </source>
</evidence>
<dbReference type="Proteomes" id="UP000246018">
    <property type="component" value="Unassembled WGS sequence"/>
</dbReference>
<gene>
    <name evidence="3" type="ORF">DDE18_18120</name>
</gene>
<dbReference type="PROSITE" id="PS51318">
    <property type="entry name" value="TAT"/>
    <property type="match status" value="1"/>
</dbReference>
<dbReference type="InterPro" id="IPR029052">
    <property type="entry name" value="Metallo-depent_PP-like"/>
</dbReference>
<accession>A0A2T8F6S0</accession>
<comment type="caution">
    <text evidence="3">The sequence shown here is derived from an EMBL/GenBank/DDBJ whole genome shotgun (WGS) entry which is preliminary data.</text>
</comment>
<feature type="domain" description="Phospholipase D N-terminal" evidence="2">
    <location>
        <begin position="71"/>
        <end position="169"/>
    </location>
</feature>
<dbReference type="OrthoDB" id="327733at2"/>
<dbReference type="Gene3D" id="3.60.21.70">
    <property type="entry name" value="PhoD-like phosphatase"/>
    <property type="match status" value="1"/>
</dbReference>
<dbReference type="PANTHER" id="PTHR43606">
    <property type="entry name" value="PHOSPHATASE, PUTATIVE (AFU_ORTHOLOGUE AFUA_6G08710)-RELATED"/>
    <property type="match status" value="1"/>
</dbReference>
<evidence type="ECO:0000259" key="2">
    <source>
        <dbReference type="Pfam" id="PF16655"/>
    </source>
</evidence>
<dbReference type="EMBL" id="QDGZ01000008">
    <property type="protein sequence ID" value="PVG81405.1"/>
    <property type="molecule type" value="Genomic_DNA"/>
</dbReference>
<dbReference type="AlphaFoldDB" id="A0A2T8F6S0"/>
<evidence type="ECO:0000313" key="4">
    <source>
        <dbReference type="Proteomes" id="UP000246018"/>
    </source>
</evidence>
<organism evidence="3 4">
    <name type="scientific">Nocardioides gansuensis</name>
    <dbReference type="NCBI Taxonomy" id="2138300"/>
    <lineage>
        <taxon>Bacteria</taxon>
        <taxon>Bacillati</taxon>
        <taxon>Actinomycetota</taxon>
        <taxon>Actinomycetes</taxon>
        <taxon>Propionibacteriales</taxon>
        <taxon>Nocardioidaceae</taxon>
        <taxon>Nocardioides</taxon>
    </lineage>
</organism>
<name>A0A2T8F6S0_9ACTN</name>
<dbReference type="SUPFAM" id="SSF56300">
    <property type="entry name" value="Metallo-dependent phosphatases"/>
    <property type="match status" value="1"/>
</dbReference>
<dbReference type="PANTHER" id="PTHR43606:SF2">
    <property type="entry name" value="ALKALINE PHOSPHATASE FAMILY PROTEIN (AFU_ORTHOLOGUE AFUA_5G03860)"/>
    <property type="match status" value="1"/>
</dbReference>
<dbReference type="InterPro" id="IPR018946">
    <property type="entry name" value="PhoD-like_MPP"/>
</dbReference>
<dbReference type="InterPro" id="IPR006311">
    <property type="entry name" value="TAT_signal"/>
</dbReference>